<reference evidence="2 3" key="1">
    <citation type="submission" date="2024-02" db="EMBL/GenBank/DDBJ databases">
        <title>Bacterial strain from lacustrine sediment.</title>
        <authorList>
            <person name="Petit C."/>
            <person name="Fadhlaoui K."/>
        </authorList>
    </citation>
    <scope>NUCLEOTIDE SEQUENCE [LARGE SCALE GENOMIC DNA]</scope>
    <source>
        <strain evidence="2 3">IPX-CK</strain>
    </source>
</reference>
<organism evidence="2 3">
    <name type="scientific">Kineothrix sedimenti</name>
    <dbReference type="NCBI Taxonomy" id="3123317"/>
    <lineage>
        <taxon>Bacteria</taxon>
        <taxon>Bacillati</taxon>
        <taxon>Bacillota</taxon>
        <taxon>Clostridia</taxon>
        <taxon>Lachnospirales</taxon>
        <taxon>Lachnospiraceae</taxon>
        <taxon>Kineothrix</taxon>
    </lineage>
</organism>
<keyword evidence="1" id="KW-1133">Transmembrane helix</keyword>
<evidence type="ECO:0000256" key="1">
    <source>
        <dbReference type="SAM" id="Phobius"/>
    </source>
</evidence>
<protein>
    <submittedName>
        <fullName evidence="2">Uncharacterized protein</fullName>
    </submittedName>
</protein>
<proteinExistence type="predicted"/>
<evidence type="ECO:0000313" key="3">
    <source>
        <dbReference type="Proteomes" id="UP001451571"/>
    </source>
</evidence>
<gene>
    <name evidence="2" type="ORF">V6984_08745</name>
</gene>
<keyword evidence="3" id="KW-1185">Reference proteome</keyword>
<feature type="transmembrane region" description="Helical" evidence="1">
    <location>
        <begin position="55"/>
        <end position="73"/>
    </location>
</feature>
<keyword evidence="1" id="KW-0812">Transmembrane</keyword>
<evidence type="ECO:0000313" key="2">
    <source>
        <dbReference type="EMBL" id="XAH75825.1"/>
    </source>
</evidence>
<accession>A0ABZ3F1Y2</accession>
<sequence length="146" mass="17222">MRDLERKKRIAEMRFEEKKLKFDIVKTKHYLLFNAIDYIKNGSKVIRVDTFTKKWINRLLWFGCIWITMSYHLAYMGKYSIAETLSQTVCTTVIATVLGYLIKAFFETFFEKKNEVQLSEIETKINENQQQIIPVSVFTGEEDSVG</sequence>
<dbReference type="Proteomes" id="UP001451571">
    <property type="component" value="Chromosome"/>
</dbReference>
<keyword evidence="1" id="KW-0472">Membrane</keyword>
<name>A0ABZ3F1Y2_9FIRM</name>
<dbReference type="RefSeq" id="WP_342759399.1">
    <property type="nucleotide sequence ID" value="NZ_CP146256.1"/>
</dbReference>
<dbReference type="EMBL" id="CP146256">
    <property type="protein sequence ID" value="XAH75825.1"/>
    <property type="molecule type" value="Genomic_DNA"/>
</dbReference>
<feature type="transmembrane region" description="Helical" evidence="1">
    <location>
        <begin position="85"/>
        <end position="106"/>
    </location>
</feature>